<keyword evidence="3" id="KW-1185">Reference proteome</keyword>
<accession>A0A7J9G1Z5</accession>
<dbReference type="Proteomes" id="UP000593560">
    <property type="component" value="Unassembled WGS sequence"/>
</dbReference>
<feature type="transmembrane region" description="Helical" evidence="1">
    <location>
        <begin position="54"/>
        <end position="79"/>
    </location>
</feature>
<protein>
    <submittedName>
        <fullName evidence="2">Uncharacterized protein</fullName>
    </submittedName>
</protein>
<dbReference type="AlphaFoldDB" id="A0A7J9G1Z5"/>
<evidence type="ECO:0000256" key="1">
    <source>
        <dbReference type="SAM" id="Phobius"/>
    </source>
</evidence>
<dbReference type="EMBL" id="JABFAD010000001">
    <property type="protein sequence ID" value="MBA0791431.1"/>
    <property type="molecule type" value="Genomic_DNA"/>
</dbReference>
<organism evidence="2 3">
    <name type="scientific">Gossypium harknessii</name>
    <dbReference type="NCBI Taxonomy" id="34285"/>
    <lineage>
        <taxon>Eukaryota</taxon>
        <taxon>Viridiplantae</taxon>
        <taxon>Streptophyta</taxon>
        <taxon>Embryophyta</taxon>
        <taxon>Tracheophyta</taxon>
        <taxon>Spermatophyta</taxon>
        <taxon>Magnoliopsida</taxon>
        <taxon>eudicotyledons</taxon>
        <taxon>Gunneridae</taxon>
        <taxon>Pentapetalae</taxon>
        <taxon>rosids</taxon>
        <taxon>malvids</taxon>
        <taxon>Malvales</taxon>
        <taxon>Malvaceae</taxon>
        <taxon>Malvoideae</taxon>
        <taxon>Gossypium</taxon>
    </lineage>
</organism>
<comment type="caution">
    <text evidence="2">The sequence shown here is derived from an EMBL/GenBank/DDBJ whole genome shotgun (WGS) entry which is preliminary data.</text>
</comment>
<proteinExistence type="predicted"/>
<keyword evidence="1" id="KW-0812">Transmembrane</keyword>
<sequence length="80" mass="9421">MRVMVTTIIYSLLTLSPLITLLCVKKKPPVNKRKARNKKILLSLQLRIYPFWHLLHFCAPLHFSMLFIGCHCMLMLTLMH</sequence>
<keyword evidence="1" id="KW-0472">Membrane</keyword>
<evidence type="ECO:0000313" key="3">
    <source>
        <dbReference type="Proteomes" id="UP000593560"/>
    </source>
</evidence>
<keyword evidence="1" id="KW-1133">Transmembrane helix</keyword>
<gene>
    <name evidence="2" type="ORF">Gohar_016010</name>
</gene>
<feature type="transmembrane region" description="Helical" evidence="1">
    <location>
        <begin position="6"/>
        <end position="24"/>
    </location>
</feature>
<name>A0A7J9G1Z5_9ROSI</name>
<evidence type="ECO:0000313" key="2">
    <source>
        <dbReference type="EMBL" id="MBA0791431.1"/>
    </source>
</evidence>
<reference evidence="2 3" key="1">
    <citation type="journal article" date="2019" name="Genome Biol. Evol.">
        <title>Insights into the evolution of the New World diploid cottons (Gossypium, subgenus Houzingenia) based on genome sequencing.</title>
        <authorList>
            <person name="Grover C.E."/>
            <person name="Arick M.A. 2nd"/>
            <person name="Thrash A."/>
            <person name="Conover J.L."/>
            <person name="Sanders W.S."/>
            <person name="Peterson D.G."/>
            <person name="Frelichowski J.E."/>
            <person name="Scheffler J.A."/>
            <person name="Scheffler B.E."/>
            <person name="Wendel J.F."/>
        </authorList>
    </citation>
    <scope>NUCLEOTIDE SEQUENCE [LARGE SCALE GENOMIC DNA]</scope>
    <source>
        <strain evidence="2">0</strain>
        <tissue evidence="2">Leaf</tissue>
    </source>
</reference>